<dbReference type="AlphaFoldDB" id="A0AAV7KVD6"/>
<keyword evidence="2" id="KW-1185">Reference proteome</keyword>
<dbReference type="EMBL" id="JANPWB010000016">
    <property type="protein sequence ID" value="KAJ1080943.1"/>
    <property type="molecule type" value="Genomic_DNA"/>
</dbReference>
<protein>
    <submittedName>
        <fullName evidence="1">Uncharacterized protein</fullName>
    </submittedName>
</protein>
<name>A0AAV7KVD6_PLEWA</name>
<proteinExistence type="predicted"/>
<dbReference type="Proteomes" id="UP001066276">
    <property type="component" value="Chromosome 12"/>
</dbReference>
<comment type="caution">
    <text evidence="1">The sequence shown here is derived from an EMBL/GenBank/DDBJ whole genome shotgun (WGS) entry which is preliminary data.</text>
</comment>
<accession>A0AAV7KVD6</accession>
<gene>
    <name evidence="1" type="ORF">NDU88_001131</name>
</gene>
<evidence type="ECO:0000313" key="1">
    <source>
        <dbReference type="EMBL" id="KAJ1080943.1"/>
    </source>
</evidence>
<organism evidence="1 2">
    <name type="scientific">Pleurodeles waltl</name>
    <name type="common">Iberian ribbed newt</name>
    <dbReference type="NCBI Taxonomy" id="8319"/>
    <lineage>
        <taxon>Eukaryota</taxon>
        <taxon>Metazoa</taxon>
        <taxon>Chordata</taxon>
        <taxon>Craniata</taxon>
        <taxon>Vertebrata</taxon>
        <taxon>Euteleostomi</taxon>
        <taxon>Amphibia</taxon>
        <taxon>Batrachia</taxon>
        <taxon>Caudata</taxon>
        <taxon>Salamandroidea</taxon>
        <taxon>Salamandridae</taxon>
        <taxon>Pleurodelinae</taxon>
        <taxon>Pleurodeles</taxon>
    </lineage>
</organism>
<sequence length="299" mass="32497">MVWVTCYNDSKGALAELDVEVARVSAVHDSGAVVVQDVPTKIHVHQYSGVCWPGFRCTGRDVHVVIVICFNDSKGALAELDVEVARVSAVHDNGALVVQDVPTKIHVHQYSGVCWPGFRCTGRDVRVVICFNDSKGALAELGVDVAGVSAVHDRGEYVAIKIHVHQYSGGCWPGFRCTGRYVHVVIVICLNYSKGALAELDVEFARVSAVHDSGAMVVQDVPTKIHVHQYSGVRWPGFRCTGREVRVVMVTCFNDSKGALAELDVEVARVSAIHDSGAMVVQDVPTKIHVHQYSGVCWP</sequence>
<reference evidence="1" key="1">
    <citation type="journal article" date="2022" name="bioRxiv">
        <title>Sequencing and chromosome-scale assembly of the giantPleurodeles waltlgenome.</title>
        <authorList>
            <person name="Brown T."/>
            <person name="Elewa A."/>
            <person name="Iarovenko S."/>
            <person name="Subramanian E."/>
            <person name="Araus A.J."/>
            <person name="Petzold A."/>
            <person name="Susuki M."/>
            <person name="Suzuki K.-i.T."/>
            <person name="Hayashi T."/>
            <person name="Toyoda A."/>
            <person name="Oliveira C."/>
            <person name="Osipova E."/>
            <person name="Leigh N.D."/>
            <person name="Simon A."/>
            <person name="Yun M.H."/>
        </authorList>
    </citation>
    <scope>NUCLEOTIDE SEQUENCE</scope>
    <source>
        <strain evidence="1">20211129_DDA</strain>
        <tissue evidence="1">Liver</tissue>
    </source>
</reference>
<evidence type="ECO:0000313" key="2">
    <source>
        <dbReference type="Proteomes" id="UP001066276"/>
    </source>
</evidence>